<dbReference type="Gene3D" id="6.10.250.440">
    <property type="match status" value="1"/>
</dbReference>
<dbReference type="AlphaFoldDB" id="A0A4T0QU58"/>
<evidence type="ECO:0000313" key="4">
    <source>
        <dbReference type="Proteomes" id="UP000305647"/>
    </source>
</evidence>
<feature type="domain" description="Peptidase C14 caspase" evidence="2">
    <location>
        <begin position="1"/>
        <end position="197"/>
    </location>
</feature>
<accession>A0A4T0QU58</accession>
<gene>
    <name evidence="3" type="ORF">E3Q10_03399</name>
</gene>
<dbReference type="Gene3D" id="3.40.50.12660">
    <property type="match status" value="2"/>
</dbReference>
<protein>
    <submittedName>
        <fullName evidence="3">Putative vacuolar protein-sorting-associated protein</fullName>
    </submittedName>
</protein>
<proteinExistence type="predicted"/>
<dbReference type="GO" id="GO:0006508">
    <property type="term" value="P:proteolysis"/>
    <property type="evidence" value="ECO:0007669"/>
    <property type="project" value="InterPro"/>
</dbReference>
<dbReference type="GO" id="GO:0007034">
    <property type="term" value="P:vacuolar transport"/>
    <property type="evidence" value="ECO:0007669"/>
    <property type="project" value="InterPro"/>
</dbReference>
<dbReference type="EMBL" id="SPRO01000046">
    <property type="protein sequence ID" value="TIC28041.1"/>
    <property type="molecule type" value="Genomic_DNA"/>
</dbReference>
<dbReference type="PANTHER" id="PTHR10476">
    <property type="entry name" value="CHARGED MULTIVESICULAR BODY PROTEIN"/>
    <property type="match status" value="1"/>
</dbReference>
<dbReference type="InterPro" id="IPR005024">
    <property type="entry name" value="Snf7_fam"/>
</dbReference>
<organism evidence="3 4">
    <name type="scientific">Wallemia mellicola</name>
    <dbReference type="NCBI Taxonomy" id="1708541"/>
    <lineage>
        <taxon>Eukaryota</taxon>
        <taxon>Fungi</taxon>
        <taxon>Dikarya</taxon>
        <taxon>Basidiomycota</taxon>
        <taxon>Wallemiomycotina</taxon>
        <taxon>Wallemiomycetes</taxon>
        <taxon>Wallemiales</taxon>
        <taxon>Wallemiaceae</taxon>
        <taxon>Wallemia</taxon>
    </lineage>
</organism>
<dbReference type="InterPro" id="IPR011600">
    <property type="entry name" value="Pept_C14_caspase"/>
</dbReference>
<comment type="caution">
    <text evidence="3">The sequence shown here is derived from an EMBL/GenBank/DDBJ whole genome shotgun (WGS) entry which is preliminary data.</text>
</comment>
<name>A0A4T0QU58_9BASI</name>
<reference evidence="3 4" key="1">
    <citation type="submission" date="2019-03" db="EMBL/GenBank/DDBJ databases">
        <title>Sequencing 25 genomes of Wallemia mellicola.</title>
        <authorList>
            <person name="Gostincar C."/>
        </authorList>
    </citation>
    <scope>NUCLEOTIDE SEQUENCE [LARGE SCALE GENOMIC DNA]</scope>
    <source>
        <strain evidence="3 4">EXF-8738</strain>
    </source>
</reference>
<feature type="compositionally biased region" description="Basic and acidic residues" evidence="1">
    <location>
        <begin position="377"/>
        <end position="386"/>
    </location>
</feature>
<sequence>MFKAMRWLVKGAKLNDALFFHYSGHGDERDGYDETVFPVDFQKLTYVHTGHILDDTLHDELVRPLPVLISDDSNGDIKEPDVLKEASGELFSHRLPNGMIAPLHDAYYFSKRLVTGKAQDRKQKKINFSPADVIMFSASKDTQTAADAGQSGAMSYALLTVLYQNRDKDFSFIELLNAIRSKMEGKYTQRPQLSSSHEIDMDLDFFTSKQLVRQSKKAEKDENTEKTKLKSALSKGNQDTARIYASNAIRKKSEALNLLRLSSRVDSVASRVETAVTMKTVSSSMKSVVSGMDKAMNTMNLDMMSAIMDKFEVQFSDLDSHTQYMEGTMHNAAEAQSTPPEAVDSLLQQVADEAGLELSQKIGAQNVDNVPELDNTNENKERNEDALMQRLKALRPAA</sequence>
<feature type="region of interest" description="Disordered" evidence="1">
    <location>
        <begin position="362"/>
        <end position="386"/>
    </location>
</feature>
<dbReference type="GO" id="GO:0004197">
    <property type="term" value="F:cysteine-type endopeptidase activity"/>
    <property type="evidence" value="ECO:0007669"/>
    <property type="project" value="InterPro"/>
</dbReference>
<evidence type="ECO:0000259" key="2">
    <source>
        <dbReference type="Pfam" id="PF00656"/>
    </source>
</evidence>
<dbReference type="Proteomes" id="UP000305647">
    <property type="component" value="Unassembled WGS sequence"/>
</dbReference>
<evidence type="ECO:0000313" key="3">
    <source>
        <dbReference type="EMBL" id="TIC28041.1"/>
    </source>
</evidence>
<dbReference type="Pfam" id="PF00656">
    <property type="entry name" value="Peptidase_C14"/>
    <property type="match status" value="1"/>
</dbReference>
<dbReference type="Pfam" id="PF03357">
    <property type="entry name" value="Snf7"/>
    <property type="match status" value="1"/>
</dbReference>
<evidence type="ECO:0000256" key="1">
    <source>
        <dbReference type="SAM" id="MobiDB-lite"/>
    </source>
</evidence>